<evidence type="ECO:0000313" key="2">
    <source>
        <dbReference type="EMBL" id="CAG9328809.1"/>
    </source>
</evidence>
<name>A0AAU9JUL1_9CILI</name>
<keyword evidence="1" id="KW-0812">Transmembrane</keyword>
<reference evidence="2" key="1">
    <citation type="submission" date="2021-09" db="EMBL/GenBank/DDBJ databases">
        <authorList>
            <consortium name="AG Swart"/>
            <person name="Singh M."/>
            <person name="Singh A."/>
            <person name="Seah K."/>
            <person name="Emmerich C."/>
        </authorList>
    </citation>
    <scope>NUCLEOTIDE SEQUENCE</scope>
    <source>
        <strain evidence="2">ATCC30299</strain>
    </source>
</reference>
<keyword evidence="3" id="KW-1185">Reference proteome</keyword>
<comment type="caution">
    <text evidence="2">The sequence shown here is derived from an EMBL/GenBank/DDBJ whole genome shotgun (WGS) entry which is preliminary data.</text>
</comment>
<proteinExistence type="predicted"/>
<dbReference type="EMBL" id="CAJZBQ010000046">
    <property type="protein sequence ID" value="CAG9328809.1"/>
    <property type="molecule type" value="Genomic_DNA"/>
</dbReference>
<organism evidence="2 3">
    <name type="scientific">Blepharisma stoltei</name>
    <dbReference type="NCBI Taxonomy" id="1481888"/>
    <lineage>
        <taxon>Eukaryota</taxon>
        <taxon>Sar</taxon>
        <taxon>Alveolata</taxon>
        <taxon>Ciliophora</taxon>
        <taxon>Postciliodesmatophora</taxon>
        <taxon>Heterotrichea</taxon>
        <taxon>Heterotrichida</taxon>
        <taxon>Blepharismidae</taxon>
        <taxon>Blepharisma</taxon>
    </lineage>
</organism>
<protein>
    <submittedName>
        <fullName evidence="2">Uncharacterized protein</fullName>
    </submittedName>
</protein>
<evidence type="ECO:0000313" key="3">
    <source>
        <dbReference type="Proteomes" id="UP001162131"/>
    </source>
</evidence>
<dbReference type="AlphaFoldDB" id="A0AAU9JUL1"/>
<sequence>MQKIMVYQNILIFYLFYHTWAINFSHLDNSPDPIAKAYSQNYISLFIYACVSGWIKLYSFWLINFLLLPLLQLKNLAKIVLYNSIYKSTNLVFDLIKKISHPVENLSTLCL</sequence>
<feature type="transmembrane region" description="Helical" evidence="1">
    <location>
        <begin position="45"/>
        <end position="68"/>
    </location>
</feature>
<gene>
    <name evidence="2" type="ORF">BSTOLATCC_MIC46799</name>
</gene>
<feature type="transmembrane region" description="Helical" evidence="1">
    <location>
        <begin position="7"/>
        <end position="25"/>
    </location>
</feature>
<dbReference type="Proteomes" id="UP001162131">
    <property type="component" value="Unassembled WGS sequence"/>
</dbReference>
<evidence type="ECO:0000256" key="1">
    <source>
        <dbReference type="SAM" id="Phobius"/>
    </source>
</evidence>
<keyword evidence="1" id="KW-0472">Membrane</keyword>
<accession>A0AAU9JUL1</accession>
<keyword evidence="1" id="KW-1133">Transmembrane helix</keyword>